<evidence type="ECO:0000313" key="3">
    <source>
        <dbReference type="Proteomes" id="UP000193067"/>
    </source>
</evidence>
<name>A0A1Y2IML1_TRAC3</name>
<keyword evidence="3" id="KW-1185">Reference proteome</keyword>
<proteinExistence type="predicted"/>
<protein>
    <submittedName>
        <fullName evidence="2">Uncharacterized protein</fullName>
    </submittedName>
</protein>
<dbReference type="AlphaFoldDB" id="A0A1Y2IML1"/>
<dbReference type="EMBL" id="KZ084106">
    <property type="protein sequence ID" value="OSD02338.1"/>
    <property type="molecule type" value="Genomic_DNA"/>
</dbReference>
<feature type="region of interest" description="Disordered" evidence="1">
    <location>
        <begin position="130"/>
        <end position="160"/>
    </location>
</feature>
<accession>A0A1Y2IML1</accession>
<sequence>MVRGLGRYLLVSRRRGSRRRGIVLWHIALRGRRSRRRSILWQIACGWIRLGSKKSAFTASLALSSLSTDRVVWALLVCLRRILGDVRSVRSVVTSRSLRRVSRRGLSGRRHRAVRRRCSDIHEIGPTLRAGAHSAETKQESEKCNNWNDAMSFPQRSKAH</sequence>
<reference evidence="2 3" key="1">
    <citation type="journal article" date="2015" name="Biotechnol. Biofuels">
        <title>Enhanced degradation of softwood versus hardwood by the white-rot fungus Pycnoporus coccineus.</title>
        <authorList>
            <person name="Couturier M."/>
            <person name="Navarro D."/>
            <person name="Chevret D."/>
            <person name="Henrissat B."/>
            <person name="Piumi F."/>
            <person name="Ruiz-Duenas F.J."/>
            <person name="Martinez A.T."/>
            <person name="Grigoriev I.V."/>
            <person name="Riley R."/>
            <person name="Lipzen A."/>
            <person name="Berrin J.G."/>
            <person name="Master E.R."/>
            <person name="Rosso M.N."/>
        </authorList>
    </citation>
    <scope>NUCLEOTIDE SEQUENCE [LARGE SCALE GENOMIC DNA]</scope>
    <source>
        <strain evidence="2 3">BRFM310</strain>
    </source>
</reference>
<evidence type="ECO:0000313" key="2">
    <source>
        <dbReference type="EMBL" id="OSD02338.1"/>
    </source>
</evidence>
<dbReference type="Proteomes" id="UP000193067">
    <property type="component" value="Unassembled WGS sequence"/>
</dbReference>
<evidence type="ECO:0000256" key="1">
    <source>
        <dbReference type="SAM" id="MobiDB-lite"/>
    </source>
</evidence>
<organism evidence="2 3">
    <name type="scientific">Trametes coccinea (strain BRFM310)</name>
    <name type="common">Pycnoporus coccineus</name>
    <dbReference type="NCBI Taxonomy" id="1353009"/>
    <lineage>
        <taxon>Eukaryota</taxon>
        <taxon>Fungi</taxon>
        <taxon>Dikarya</taxon>
        <taxon>Basidiomycota</taxon>
        <taxon>Agaricomycotina</taxon>
        <taxon>Agaricomycetes</taxon>
        <taxon>Polyporales</taxon>
        <taxon>Polyporaceae</taxon>
        <taxon>Trametes</taxon>
    </lineage>
</organism>
<gene>
    <name evidence="2" type="ORF">PYCCODRAFT_430895</name>
</gene>